<keyword evidence="2" id="KW-0328">Glycosyltransferase</keyword>
<evidence type="ECO:0000313" key="5">
    <source>
        <dbReference type="EMBL" id="PZR82148.1"/>
    </source>
</evidence>
<dbReference type="PANTHER" id="PTHR43025:SF3">
    <property type="entry name" value="MONOGALACTOSYLDIACYLGLYCEROL SYNTHASE 1, CHLOROPLASTIC"/>
    <property type="match status" value="1"/>
</dbReference>
<evidence type="ECO:0000256" key="1">
    <source>
        <dbReference type="ARBA" id="ARBA00006962"/>
    </source>
</evidence>
<proteinExistence type="inferred from homology"/>
<feature type="domain" description="Diacylglycerol glucosyltransferase N-terminal" evidence="4">
    <location>
        <begin position="53"/>
        <end position="122"/>
    </location>
</feature>
<dbReference type="EMBL" id="QHBU01000080">
    <property type="protein sequence ID" value="PZR82148.1"/>
    <property type="molecule type" value="Genomic_DNA"/>
</dbReference>
<dbReference type="GO" id="GO:0016020">
    <property type="term" value="C:membrane"/>
    <property type="evidence" value="ECO:0007669"/>
    <property type="project" value="GOC"/>
</dbReference>
<dbReference type="GO" id="GO:0016758">
    <property type="term" value="F:hexosyltransferase activity"/>
    <property type="evidence" value="ECO:0007669"/>
    <property type="project" value="InterPro"/>
</dbReference>
<evidence type="ECO:0000313" key="6">
    <source>
        <dbReference type="Proteomes" id="UP000248724"/>
    </source>
</evidence>
<dbReference type="Gene3D" id="3.40.50.2000">
    <property type="entry name" value="Glycogen Phosphorylase B"/>
    <property type="match status" value="1"/>
</dbReference>
<dbReference type="GO" id="GO:0009247">
    <property type="term" value="P:glycolipid biosynthetic process"/>
    <property type="evidence" value="ECO:0007669"/>
    <property type="project" value="InterPro"/>
</dbReference>
<evidence type="ECO:0000259" key="4">
    <source>
        <dbReference type="Pfam" id="PF06925"/>
    </source>
</evidence>
<dbReference type="GO" id="GO:0016787">
    <property type="term" value="F:hydrolase activity"/>
    <property type="evidence" value="ECO:0007669"/>
    <property type="project" value="UniProtKB-KW"/>
</dbReference>
<reference evidence="5 6" key="1">
    <citation type="journal article" date="2017" name="Nature">
        <title>Atmospheric trace gases support primary production in Antarctic desert surface soil.</title>
        <authorList>
            <person name="Ji M."/>
            <person name="Greening C."/>
            <person name="Vanwonterghem I."/>
            <person name="Carere C.R."/>
            <person name="Bay S.K."/>
            <person name="Steen J.A."/>
            <person name="Montgomery K."/>
            <person name="Lines T."/>
            <person name="Beardall J."/>
            <person name="van Dorst J."/>
            <person name="Snape I."/>
            <person name="Stott M.B."/>
            <person name="Hugenholtz P."/>
            <person name="Ferrari B.C."/>
        </authorList>
    </citation>
    <scope>NUCLEOTIDE SEQUENCE [LARGE SCALE GENOMIC DNA]</scope>
    <source>
        <strain evidence="5">RRmetagenome_bin12</strain>
    </source>
</reference>
<name>A0A2W6A9Z6_9BACT</name>
<dbReference type="PANTHER" id="PTHR43025">
    <property type="entry name" value="MONOGALACTOSYLDIACYLGLYCEROL SYNTHASE"/>
    <property type="match status" value="1"/>
</dbReference>
<evidence type="ECO:0000256" key="3">
    <source>
        <dbReference type="ARBA" id="ARBA00022679"/>
    </source>
</evidence>
<keyword evidence="5" id="KW-0378">Hydrolase</keyword>
<dbReference type="Proteomes" id="UP000248724">
    <property type="component" value="Unassembled WGS sequence"/>
</dbReference>
<comment type="similarity">
    <text evidence="1">Belongs to the glycosyltransferase 28 family.</text>
</comment>
<comment type="caution">
    <text evidence="5">The sequence shown here is derived from an EMBL/GenBank/DDBJ whole genome shotgun (WGS) entry which is preliminary data.</text>
</comment>
<keyword evidence="3" id="KW-0808">Transferase</keyword>
<dbReference type="Pfam" id="PF06925">
    <property type="entry name" value="MGDG_synth"/>
    <property type="match status" value="1"/>
</dbReference>
<organism evidence="5 6">
    <name type="scientific">Candidatus Aeolococcus gillhamiae</name>
    <dbReference type="NCBI Taxonomy" id="3127015"/>
    <lineage>
        <taxon>Bacteria</taxon>
        <taxon>Bacillati</taxon>
        <taxon>Candidatus Dormiibacterota</taxon>
        <taxon>Candidatus Dormibacteria</taxon>
        <taxon>Candidatus Aeolococcales</taxon>
        <taxon>Candidatus Aeolococcaceae</taxon>
        <taxon>Candidatus Aeolococcus</taxon>
    </lineage>
</organism>
<dbReference type="InterPro" id="IPR009695">
    <property type="entry name" value="Diacylglyc_glucosyltr_N"/>
</dbReference>
<dbReference type="AlphaFoldDB" id="A0A2W6A9Z6"/>
<dbReference type="SUPFAM" id="SSF53756">
    <property type="entry name" value="UDP-Glycosyltransferase/glycogen phosphorylase"/>
    <property type="match status" value="1"/>
</dbReference>
<dbReference type="InterPro" id="IPR050519">
    <property type="entry name" value="Glycosyltransf_28_UgtP"/>
</dbReference>
<gene>
    <name evidence="5" type="ORF">DLM65_04475</name>
</gene>
<sequence length="327" mass="35036">MTLMGQGAGAAGDRVFRRMLAHPSLYDAFHFSQLRDGGMLARIADRTAVGRLRQRLEEEISRFGPELVVPVFPTGAVAAAQIEAAGGAFKTVAVITDAMVHHLWVRPPTDMYLVISAAAAESVRRYWPEAVVEVVVAPVRPGFNEPAPRDEARRALGIPPGATCALLMSGGWGIGPLDKIAAAVAQAGHWVLAVAGSNTKTEAKLEAMSREQRKVIPFGYTDRVPELMSAADVVVTSSGDTCREARMIGRPLVLLDVVPGHGRENLQYELELGGSTVCQPTPDSVARAVTALLADPRRRQVLRPPSPGAAEAQWRAVLQRLGFDLDG</sequence>
<dbReference type="Pfam" id="PF13692">
    <property type="entry name" value="Glyco_trans_1_4"/>
    <property type="match status" value="1"/>
</dbReference>
<accession>A0A2W6A9Z6</accession>
<evidence type="ECO:0000256" key="2">
    <source>
        <dbReference type="ARBA" id="ARBA00022676"/>
    </source>
</evidence>
<protein>
    <submittedName>
        <fullName evidence="5">Glycosyl hydrolase</fullName>
    </submittedName>
</protein>